<dbReference type="RefSeq" id="WP_067618784.1">
    <property type="nucleotide sequence ID" value="NZ_MAGO01000008.1"/>
</dbReference>
<dbReference type="GO" id="GO:0016740">
    <property type="term" value="F:transferase activity"/>
    <property type="evidence" value="ECO:0007669"/>
    <property type="project" value="UniProtKB-KW"/>
</dbReference>
<dbReference type="EMBL" id="MAGO01000008">
    <property type="protein sequence ID" value="OCC14839.1"/>
    <property type="molecule type" value="Genomic_DNA"/>
</dbReference>
<comment type="caution">
    <text evidence="2">The sequence shown here is derived from an EMBL/GenBank/DDBJ whole genome shotgun (WGS) entry which is preliminary data.</text>
</comment>
<dbReference type="Gene3D" id="3.40.50.2020">
    <property type="match status" value="1"/>
</dbReference>
<dbReference type="Gene3D" id="3.30.1310.20">
    <property type="entry name" value="PRTase-like"/>
    <property type="match status" value="1"/>
</dbReference>
<name>A0A1B9F4G2_9BACT</name>
<accession>A0A1B9F4G2</accession>
<organism evidence="2 3">
    <name type="scientific">Dissulfuribacter thermophilus</name>
    <dbReference type="NCBI Taxonomy" id="1156395"/>
    <lineage>
        <taxon>Bacteria</taxon>
        <taxon>Pseudomonadati</taxon>
        <taxon>Thermodesulfobacteriota</taxon>
        <taxon>Dissulfuribacteria</taxon>
        <taxon>Dissulfuribacterales</taxon>
        <taxon>Dissulfuribacteraceae</taxon>
        <taxon>Dissulfuribacter</taxon>
    </lineage>
</organism>
<dbReference type="OrthoDB" id="5421180at2"/>
<dbReference type="CDD" id="cd06223">
    <property type="entry name" value="PRTases_typeI"/>
    <property type="match status" value="1"/>
</dbReference>
<dbReference type="AlphaFoldDB" id="A0A1B9F4G2"/>
<keyword evidence="2" id="KW-0808">Transferase</keyword>
<feature type="domain" description="Phosphoribosyltransferase" evidence="1">
    <location>
        <begin position="24"/>
        <end position="179"/>
    </location>
</feature>
<protein>
    <submittedName>
        <fullName evidence="2">Phosphoribosyl transferase domain protein</fullName>
    </submittedName>
</protein>
<dbReference type="InterPro" id="IPR000836">
    <property type="entry name" value="PRTase_dom"/>
</dbReference>
<dbReference type="SUPFAM" id="SSF53271">
    <property type="entry name" value="PRTase-like"/>
    <property type="match status" value="1"/>
</dbReference>
<dbReference type="Proteomes" id="UP000093080">
    <property type="component" value="Unassembled WGS sequence"/>
</dbReference>
<sequence>MSVKMHELIRLRDKKFVFEDREEAGKVLADMLSPFYQEKSDRVVVLAIPSGGVPVGIQIALGLSLPLDLLIVRKVPIPGNPEAGIGALTIDGGLYLNEQLISYLHLTPEDVEAQILKVKEELKERNRVFRQGRPSPDVAEKTVILADDGLASGYTMLASVDTVRKKGAGKVVVAVPTSSEQAKVRLGELADEIYCPNFRTEHYYAVAESYRNWYDLDRNDVIRLLSTLPENIYPGHGNH</sequence>
<evidence type="ECO:0000313" key="2">
    <source>
        <dbReference type="EMBL" id="OCC14839.1"/>
    </source>
</evidence>
<reference evidence="2 3" key="1">
    <citation type="submission" date="2016-06" db="EMBL/GenBank/DDBJ databases">
        <title>Respiratory ammonification of nitrate coupled to the oxidation of elemental sulfur in deep-sea autotrophic thermophilic bacteria.</title>
        <authorList>
            <person name="Slobodkina G.B."/>
            <person name="Mardanov A.V."/>
            <person name="Ravin N.V."/>
            <person name="Frolova A.A."/>
            <person name="Viryasiv M.B."/>
            <person name="Chernyh N.A."/>
            <person name="Bonch-Osmolovskaya E.A."/>
            <person name="Slobodkin A.I."/>
        </authorList>
    </citation>
    <scope>NUCLEOTIDE SEQUENCE [LARGE SCALE GENOMIC DNA]</scope>
    <source>
        <strain evidence="2 3">S69</strain>
    </source>
</reference>
<evidence type="ECO:0000259" key="1">
    <source>
        <dbReference type="Pfam" id="PF00156"/>
    </source>
</evidence>
<evidence type="ECO:0000313" key="3">
    <source>
        <dbReference type="Proteomes" id="UP000093080"/>
    </source>
</evidence>
<keyword evidence="3" id="KW-1185">Reference proteome</keyword>
<dbReference type="InterPro" id="IPR029057">
    <property type="entry name" value="PRTase-like"/>
</dbReference>
<dbReference type="Pfam" id="PF00156">
    <property type="entry name" value="Pribosyltran"/>
    <property type="match status" value="1"/>
</dbReference>
<dbReference type="STRING" id="1156395.DBT_1634"/>
<proteinExistence type="predicted"/>
<gene>
    <name evidence="2" type="ORF">DBT_1634</name>
</gene>